<evidence type="ECO:0000313" key="2">
    <source>
        <dbReference type="Proteomes" id="UP000323707"/>
    </source>
</evidence>
<accession>A0A5M9QRX6</accession>
<gene>
    <name evidence="1" type="ORF">F4V45_02485</name>
</gene>
<organism evidence="1 2">
    <name type="scientific">Helicobacter canis</name>
    <dbReference type="NCBI Taxonomy" id="29419"/>
    <lineage>
        <taxon>Bacteria</taxon>
        <taxon>Pseudomonadati</taxon>
        <taxon>Campylobacterota</taxon>
        <taxon>Epsilonproteobacteria</taxon>
        <taxon>Campylobacterales</taxon>
        <taxon>Helicobacteraceae</taxon>
        <taxon>Helicobacter</taxon>
    </lineage>
</organism>
<name>A0A5M9QRX6_9HELI</name>
<dbReference type="RefSeq" id="WP_150336908.1">
    <property type="nucleotide sequence ID" value="NZ_VXKE01000006.1"/>
</dbReference>
<evidence type="ECO:0000313" key="1">
    <source>
        <dbReference type="EMBL" id="KAA8710799.1"/>
    </source>
</evidence>
<dbReference type="AlphaFoldDB" id="A0A5M9QRX6"/>
<dbReference type="EMBL" id="VXKE01000006">
    <property type="protein sequence ID" value="KAA8710799.1"/>
    <property type="molecule type" value="Genomic_DNA"/>
</dbReference>
<reference evidence="1 2" key="1">
    <citation type="submission" date="2019-09" db="EMBL/GenBank/DDBJ databases">
        <title>Draft genome sequence of various Type strains from the CCUG.</title>
        <authorList>
            <person name="Pineiro-Iglesias B."/>
            <person name="Tunovic T."/>
            <person name="Unosson C."/>
            <person name="Inganas E."/>
            <person name="Ohlen M."/>
            <person name="Cardew S."/>
            <person name="Jensie-Markopoulos S."/>
            <person name="Salva-Serra F."/>
            <person name="Jaen-Luchoro D."/>
            <person name="Karlsson R."/>
            <person name="Svensson-Stadler L."/>
            <person name="Chun J."/>
            <person name="Moore E."/>
        </authorList>
    </citation>
    <scope>NUCLEOTIDE SEQUENCE [LARGE SCALE GENOMIC DNA]</scope>
    <source>
        <strain evidence="1 2">CCUG 32756T</strain>
    </source>
</reference>
<proteinExistence type="predicted"/>
<protein>
    <submittedName>
        <fullName evidence="1">Uncharacterized protein</fullName>
    </submittedName>
</protein>
<dbReference type="Proteomes" id="UP000323707">
    <property type="component" value="Unassembled WGS sequence"/>
</dbReference>
<sequence length="219" mass="23944">MDCVVGMVAAVKRGGGKLARVSFPAKNGDRCGDSALITTQGKSLESPCEAPFLARKSFREQLQVKFSFSQNAVFSAKILESHIALESSLPSLRDTAEAVAWQSTHNAQKSKKVDSSMDCRADFQSARNDRKNAPNVSDSQAVGFCVFYPNAASKKVDSRSEAQNLKTLAKDSRILEIESGFCERVQGRILGVCNRRTREAIHDSSPKAESFNKPQRLAL</sequence>
<comment type="caution">
    <text evidence="1">The sequence shown here is derived from an EMBL/GenBank/DDBJ whole genome shotgun (WGS) entry which is preliminary data.</text>
</comment>